<protein>
    <submittedName>
        <fullName evidence="1">Uncharacterized protein</fullName>
    </submittedName>
</protein>
<comment type="caution">
    <text evidence="1">The sequence shown here is derived from an EMBL/GenBank/DDBJ whole genome shotgun (WGS) entry which is preliminary data.</text>
</comment>
<dbReference type="EMBL" id="SRLO01005130">
    <property type="protein sequence ID" value="TNN29853.1"/>
    <property type="molecule type" value="Genomic_DNA"/>
</dbReference>
<organism evidence="1 2">
    <name type="scientific">Liparis tanakae</name>
    <name type="common">Tanaka's snailfish</name>
    <dbReference type="NCBI Taxonomy" id="230148"/>
    <lineage>
        <taxon>Eukaryota</taxon>
        <taxon>Metazoa</taxon>
        <taxon>Chordata</taxon>
        <taxon>Craniata</taxon>
        <taxon>Vertebrata</taxon>
        <taxon>Euteleostomi</taxon>
        <taxon>Actinopterygii</taxon>
        <taxon>Neopterygii</taxon>
        <taxon>Teleostei</taxon>
        <taxon>Neoteleostei</taxon>
        <taxon>Acanthomorphata</taxon>
        <taxon>Eupercaria</taxon>
        <taxon>Perciformes</taxon>
        <taxon>Cottioidei</taxon>
        <taxon>Cottales</taxon>
        <taxon>Liparidae</taxon>
        <taxon>Liparis</taxon>
    </lineage>
</organism>
<dbReference type="Proteomes" id="UP000314294">
    <property type="component" value="Unassembled WGS sequence"/>
</dbReference>
<keyword evidence="2" id="KW-1185">Reference proteome</keyword>
<reference evidence="1 2" key="1">
    <citation type="submission" date="2019-03" db="EMBL/GenBank/DDBJ databases">
        <title>First draft genome of Liparis tanakae, snailfish: a comprehensive survey of snailfish specific genes.</title>
        <authorList>
            <person name="Kim W."/>
            <person name="Song I."/>
            <person name="Jeong J.-H."/>
            <person name="Kim D."/>
            <person name="Kim S."/>
            <person name="Ryu S."/>
            <person name="Song J.Y."/>
            <person name="Lee S.K."/>
        </authorList>
    </citation>
    <scope>NUCLEOTIDE SEQUENCE [LARGE SCALE GENOMIC DNA]</scope>
    <source>
        <tissue evidence="1">Muscle</tissue>
    </source>
</reference>
<evidence type="ECO:0000313" key="1">
    <source>
        <dbReference type="EMBL" id="TNN29853.1"/>
    </source>
</evidence>
<name>A0A4Z2ELX4_9TELE</name>
<gene>
    <name evidence="1" type="ORF">EYF80_059999</name>
</gene>
<dbReference type="AlphaFoldDB" id="A0A4Z2ELX4"/>
<sequence>MSSSLPSLDGRFPRLEDAMRLQRLKELTLNTDPEQQTHMWGWTSEAMRMQLSRETVNSWYRTQLGGLGHGRRHR</sequence>
<accession>A0A4Z2ELX4</accession>
<proteinExistence type="predicted"/>
<evidence type="ECO:0000313" key="2">
    <source>
        <dbReference type="Proteomes" id="UP000314294"/>
    </source>
</evidence>